<dbReference type="PANTHER" id="PTHR24345:SF91">
    <property type="entry name" value="SERINE_THREONINE-PROTEIN KINASE PLK4"/>
    <property type="match status" value="1"/>
</dbReference>
<dbReference type="PANTHER" id="PTHR24345">
    <property type="entry name" value="SERINE/THREONINE-PROTEIN KINASE PLK"/>
    <property type="match status" value="1"/>
</dbReference>
<keyword evidence="3" id="KW-0547">Nucleotide-binding</keyword>
<evidence type="ECO:0000313" key="7">
    <source>
        <dbReference type="EMBL" id="NMC63569.1"/>
    </source>
</evidence>
<keyword evidence="2" id="KW-0808">Transferase</keyword>
<keyword evidence="4 7" id="KW-0418">Kinase</keyword>
<dbReference type="Pfam" id="PF00069">
    <property type="entry name" value="Pkinase"/>
    <property type="match status" value="1"/>
</dbReference>
<dbReference type="Proteomes" id="UP000524246">
    <property type="component" value="Unassembled WGS sequence"/>
</dbReference>
<dbReference type="InterPro" id="IPR000719">
    <property type="entry name" value="Prot_kinase_dom"/>
</dbReference>
<dbReference type="SMART" id="SM00220">
    <property type="entry name" value="S_TKc"/>
    <property type="match status" value="1"/>
</dbReference>
<name>A0A7X9IKX6_9DELT</name>
<dbReference type="GO" id="GO:0005524">
    <property type="term" value="F:ATP binding"/>
    <property type="evidence" value="ECO:0007669"/>
    <property type="project" value="UniProtKB-KW"/>
</dbReference>
<dbReference type="PROSITE" id="PS50011">
    <property type="entry name" value="PROTEIN_KINASE_DOM"/>
    <property type="match status" value="1"/>
</dbReference>
<evidence type="ECO:0000256" key="2">
    <source>
        <dbReference type="ARBA" id="ARBA00022679"/>
    </source>
</evidence>
<gene>
    <name evidence="7" type="ORF">GYA55_10440</name>
</gene>
<comment type="caution">
    <text evidence="7">The sequence shown here is derived from an EMBL/GenBank/DDBJ whole genome shotgun (WGS) entry which is preliminary data.</text>
</comment>
<organism evidence="7 8">
    <name type="scientific">SAR324 cluster bacterium</name>
    <dbReference type="NCBI Taxonomy" id="2024889"/>
    <lineage>
        <taxon>Bacteria</taxon>
        <taxon>Deltaproteobacteria</taxon>
        <taxon>SAR324 cluster</taxon>
    </lineage>
</organism>
<reference evidence="7 8" key="1">
    <citation type="journal article" date="2020" name="Biotechnol. Biofuels">
        <title>New insights from the biogas microbiome by comprehensive genome-resolved metagenomics of nearly 1600 species originating from multiple anaerobic digesters.</title>
        <authorList>
            <person name="Campanaro S."/>
            <person name="Treu L."/>
            <person name="Rodriguez-R L.M."/>
            <person name="Kovalovszki A."/>
            <person name="Ziels R.M."/>
            <person name="Maus I."/>
            <person name="Zhu X."/>
            <person name="Kougias P.G."/>
            <person name="Basile A."/>
            <person name="Luo G."/>
            <person name="Schluter A."/>
            <person name="Konstantinidis K.T."/>
            <person name="Angelidaki I."/>
        </authorList>
    </citation>
    <scope>NUCLEOTIDE SEQUENCE [LARGE SCALE GENOMIC DNA]</scope>
    <source>
        <strain evidence="7">AS27yjCOA_65</strain>
    </source>
</reference>
<dbReference type="Gene3D" id="1.10.510.10">
    <property type="entry name" value="Transferase(Phosphotransferase) domain 1"/>
    <property type="match status" value="1"/>
</dbReference>
<sequence length="334" mass="37847">MNQQFFAHILPGTIIGGKYRLIECLNAGDKGGVYFCQHVDTPSQYCAVKVYKNDNSDFPYLRDRLVQEFRLSRLVKHPNVLSSYHIFDDDDFIAYTMPYLPGGNLAERIASKRVWSSLEIVNILYKLSAGVAALHEAGIFHRDLKPENILFDEKGELKIADFGIGIASYVKSEDNEKHLVGTPQYWAPEYIQTGKFNEQCDIFAIGVIGYELLTGHLPPSEKLTIESGLTLRVLKTDTEFPPLPERYPTMLRRLIMRCLSTNPKRRFRNASDLCHLLSVAQVWLKSEACFEDSRNLIVERTEKPAHTDTETDVLGAAETIRYSSKVPIALRTAA</sequence>
<dbReference type="SUPFAM" id="SSF56112">
    <property type="entry name" value="Protein kinase-like (PK-like)"/>
    <property type="match status" value="1"/>
</dbReference>
<dbReference type="AlphaFoldDB" id="A0A7X9IKX6"/>
<protein>
    <submittedName>
        <fullName evidence="7">Serine/threonine protein kinase</fullName>
    </submittedName>
</protein>
<dbReference type="EMBL" id="JAAZON010000473">
    <property type="protein sequence ID" value="NMC63569.1"/>
    <property type="molecule type" value="Genomic_DNA"/>
</dbReference>
<evidence type="ECO:0000256" key="1">
    <source>
        <dbReference type="ARBA" id="ARBA00022527"/>
    </source>
</evidence>
<keyword evidence="1 7" id="KW-0723">Serine/threonine-protein kinase</keyword>
<accession>A0A7X9IKX6</accession>
<evidence type="ECO:0000313" key="8">
    <source>
        <dbReference type="Proteomes" id="UP000524246"/>
    </source>
</evidence>
<dbReference type="GO" id="GO:0004674">
    <property type="term" value="F:protein serine/threonine kinase activity"/>
    <property type="evidence" value="ECO:0007669"/>
    <property type="project" value="UniProtKB-KW"/>
</dbReference>
<evidence type="ECO:0000256" key="4">
    <source>
        <dbReference type="ARBA" id="ARBA00022777"/>
    </source>
</evidence>
<dbReference type="CDD" id="cd14014">
    <property type="entry name" value="STKc_PknB_like"/>
    <property type="match status" value="1"/>
</dbReference>
<feature type="domain" description="Protein kinase" evidence="6">
    <location>
        <begin position="19"/>
        <end position="284"/>
    </location>
</feature>
<keyword evidence="5" id="KW-0067">ATP-binding</keyword>
<dbReference type="InterPro" id="IPR008271">
    <property type="entry name" value="Ser/Thr_kinase_AS"/>
</dbReference>
<evidence type="ECO:0000259" key="6">
    <source>
        <dbReference type="PROSITE" id="PS50011"/>
    </source>
</evidence>
<evidence type="ECO:0000256" key="3">
    <source>
        <dbReference type="ARBA" id="ARBA00022741"/>
    </source>
</evidence>
<dbReference type="InterPro" id="IPR011009">
    <property type="entry name" value="Kinase-like_dom_sf"/>
</dbReference>
<dbReference type="PROSITE" id="PS00108">
    <property type="entry name" value="PROTEIN_KINASE_ST"/>
    <property type="match status" value="1"/>
</dbReference>
<evidence type="ECO:0000256" key="5">
    <source>
        <dbReference type="ARBA" id="ARBA00022840"/>
    </source>
</evidence>
<proteinExistence type="predicted"/>